<dbReference type="GO" id="GO:0000725">
    <property type="term" value="P:recombinational repair"/>
    <property type="evidence" value="ECO:0007669"/>
    <property type="project" value="UniProtKB-UniRule"/>
</dbReference>
<sequence>MSKKIYLCQNCGYETYKWLGRCPGCESWNSFVEEKVSVKNRERVAGEAKPVGIAELVTVETKRFSTGFSEMDRVLGGGVVSGSLVLLVGDPGIGKSTLLLQLAGKIGQKQKVLYVSGEESPVQIKLRAERLNIQEGIDLITQTNVTEIEEIAVKGNYDLIIVDSIQTMYLPELGSAPGTVAQVRESTGRFMRLSKEKNKTIFLIGHVTKDGYLAGPRVMEHMVDVVLYLEGERHNTFRLLRSVKNRFGSTNELGIFEMVGDGLKEVSNPSEFFLSLDRHRDSPGSAVIVSLEGSRPFLVEVQALVAPTGFGTPRRVATGFDYNRFVLLLAVLEKKLGFRVSVHDAYLNVVGGLKVAEPAADLGVVLAVVSSFREEPLPNDGVFLGEIGLTGEIRPVIGLEKRLREAERLGFKKAFLPKQSINFKTEMEIVYFKNLQEAIFKLFSI</sequence>
<dbReference type="GO" id="GO:0140664">
    <property type="term" value="F:ATP-dependent DNA damage sensor activity"/>
    <property type="evidence" value="ECO:0007669"/>
    <property type="project" value="InterPro"/>
</dbReference>
<dbReference type="GO" id="GO:0005829">
    <property type="term" value="C:cytosol"/>
    <property type="evidence" value="ECO:0007669"/>
    <property type="project" value="TreeGrafter"/>
</dbReference>
<evidence type="ECO:0000256" key="11">
    <source>
        <dbReference type="HAMAP-Rule" id="MF_01498"/>
    </source>
</evidence>
<feature type="binding site" evidence="11">
    <location>
        <begin position="89"/>
        <end position="96"/>
    </location>
    <ligand>
        <name>ATP</name>
        <dbReference type="ChEBI" id="CHEBI:30616"/>
    </ligand>
</feature>
<dbReference type="SUPFAM" id="SSF54211">
    <property type="entry name" value="Ribosomal protein S5 domain 2-like"/>
    <property type="match status" value="1"/>
</dbReference>
<evidence type="ECO:0000256" key="6">
    <source>
        <dbReference type="ARBA" id="ARBA00022833"/>
    </source>
</evidence>
<dbReference type="GO" id="GO:0005524">
    <property type="term" value="F:ATP binding"/>
    <property type="evidence" value="ECO:0007669"/>
    <property type="project" value="UniProtKB-UniRule"/>
</dbReference>
<evidence type="ECO:0000256" key="1">
    <source>
        <dbReference type="ARBA" id="ARBA00022723"/>
    </source>
</evidence>
<dbReference type="InterPro" id="IPR014721">
    <property type="entry name" value="Ribsml_uS5_D2-typ_fold_subgr"/>
</dbReference>
<keyword evidence="16" id="KW-1185">Reference proteome</keyword>
<dbReference type="InterPro" id="IPR027417">
    <property type="entry name" value="P-loop_NTPase"/>
</dbReference>
<keyword evidence="6 13" id="KW-0862">Zinc</keyword>
<evidence type="ECO:0000256" key="10">
    <source>
        <dbReference type="ARBA" id="ARBA00023204"/>
    </source>
</evidence>
<dbReference type="InterPro" id="IPR020568">
    <property type="entry name" value="Ribosomal_Su5_D2-typ_SF"/>
</dbReference>
<gene>
    <name evidence="11" type="primary">radA</name>
    <name evidence="15" type="ORF">cpu_16520</name>
</gene>
<keyword evidence="1 11" id="KW-0479">Metal-binding</keyword>
<dbReference type="Gene3D" id="3.40.50.300">
    <property type="entry name" value="P-loop containing nucleotide triphosphate hydrolases"/>
    <property type="match status" value="1"/>
</dbReference>
<dbReference type="InterPro" id="IPR003593">
    <property type="entry name" value="AAA+_ATPase"/>
</dbReference>
<evidence type="ECO:0000256" key="7">
    <source>
        <dbReference type="ARBA" id="ARBA00022840"/>
    </source>
</evidence>
<dbReference type="SUPFAM" id="SSF52540">
    <property type="entry name" value="P-loop containing nucleoside triphosphate hydrolases"/>
    <property type="match status" value="1"/>
</dbReference>
<dbReference type="GO" id="GO:0008270">
    <property type="term" value="F:zinc ion binding"/>
    <property type="evidence" value="ECO:0007669"/>
    <property type="project" value="UniProtKB-KW"/>
</dbReference>
<feature type="domain" description="RecA family profile 1" evidence="14">
    <location>
        <begin position="60"/>
        <end position="207"/>
    </location>
</feature>
<evidence type="ECO:0000256" key="8">
    <source>
        <dbReference type="ARBA" id="ARBA00023016"/>
    </source>
</evidence>
<dbReference type="InterPro" id="IPR004504">
    <property type="entry name" value="DNA_repair_RadA"/>
</dbReference>
<keyword evidence="5" id="KW-0378">Hydrolase</keyword>
<dbReference type="AlphaFoldDB" id="A0A1L8CW53"/>
<comment type="domain">
    <text evidence="11">The middle region has homology to RecA with ATPase motifs including the RadA KNRFG motif, while the C-terminus is homologous to Lon protease.</text>
</comment>
<organism evidence="15 16">
    <name type="scientific">Carboxydothermus pertinax</name>
    <dbReference type="NCBI Taxonomy" id="870242"/>
    <lineage>
        <taxon>Bacteria</taxon>
        <taxon>Bacillati</taxon>
        <taxon>Bacillota</taxon>
        <taxon>Clostridia</taxon>
        <taxon>Thermoanaerobacterales</taxon>
        <taxon>Thermoanaerobacteraceae</taxon>
        <taxon>Carboxydothermus</taxon>
    </lineage>
</organism>
<dbReference type="SMART" id="SM00382">
    <property type="entry name" value="AAA"/>
    <property type="match status" value="1"/>
</dbReference>
<dbReference type="HAMAP" id="MF_01498">
    <property type="entry name" value="RadA_bact"/>
    <property type="match status" value="1"/>
</dbReference>
<dbReference type="GO" id="GO:0016787">
    <property type="term" value="F:hydrolase activity"/>
    <property type="evidence" value="ECO:0007669"/>
    <property type="project" value="UniProtKB-KW"/>
</dbReference>
<feature type="region of interest" description="Lon-protease-like" evidence="11">
    <location>
        <begin position="344"/>
        <end position="445"/>
    </location>
</feature>
<protein>
    <recommendedName>
        <fullName evidence="11 12">DNA repair protein RadA</fullName>
    </recommendedName>
</protein>
<evidence type="ECO:0000313" key="16">
    <source>
        <dbReference type="Proteomes" id="UP000187485"/>
    </source>
</evidence>
<dbReference type="OrthoDB" id="9803906at2"/>
<evidence type="ECO:0000313" key="15">
    <source>
        <dbReference type="EMBL" id="GAV23142.1"/>
    </source>
</evidence>
<feature type="short sequence motif" description="RadA KNRFG motif" evidence="11">
    <location>
        <begin position="244"/>
        <end position="248"/>
    </location>
</feature>
<evidence type="ECO:0000256" key="3">
    <source>
        <dbReference type="ARBA" id="ARBA00022763"/>
    </source>
</evidence>
<keyword evidence="7 11" id="KW-0067">ATP-binding</keyword>
<comment type="function">
    <text evidence="13">DNA-dependent ATPase involved in processing of recombination intermediates, plays a role in repairing DNA breaks. Stimulates the branch migration of RecA-mediated strand transfer reactions, allowing the 3' invading strand to extend heteroduplex DNA faster. Binds ssDNA in the presence of ADP but not other nucleotides, has ATPase activity that is stimulated by ssDNA and various branched DNA structures, but inhibited by SSB. Does not have RecA's homology-searching function.</text>
</comment>
<evidence type="ECO:0000256" key="9">
    <source>
        <dbReference type="ARBA" id="ARBA00023125"/>
    </source>
</evidence>
<dbReference type="InterPro" id="IPR020588">
    <property type="entry name" value="RecA_ATP-bd"/>
</dbReference>
<evidence type="ECO:0000259" key="14">
    <source>
        <dbReference type="PROSITE" id="PS50162"/>
    </source>
</evidence>
<dbReference type="Proteomes" id="UP000187485">
    <property type="component" value="Unassembled WGS sequence"/>
</dbReference>
<evidence type="ECO:0000256" key="4">
    <source>
        <dbReference type="ARBA" id="ARBA00022771"/>
    </source>
</evidence>
<comment type="caution">
    <text evidence="15">The sequence shown here is derived from an EMBL/GenBank/DDBJ whole genome shotgun (WGS) entry which is preliminary data.</text>
</comment>
<dbReference type="CDD" id="cd01121">
    <property type="entry name" value="RadA_SMS_N"/>
    <property type="match status" value="1"/>
</dbReference>
<evidence type="ECO:0000256" key="12">
    <source>
        <dbReference type="NCBIfam" id="TIGR00416"/>
    </source>
</evidence>
<dbReference type="FunFam" id="3.40.50.300:FF:000050">
    <property type="entry name" value="DNA repair protein RadA"/>
    <property type="match status" value="1"/>
</dbReference>
<dbReference type="PANTHER" id="PTHR32472">
    <property type="entry name" value="DNA REPAIR PROTEIN RADA"/>
    <property type="match status" value="1"/>
</dbReference>
<dbReference type="InterPro" id="IPR041166">
    <property type="entry name" value="Rubredoxin_2"/>
</dbReference>
<dbReference type="EMBL" id="BDJK01000030">
    <property type="protein sequence ID" value="GAV23142.1"/>
    <property type="molecule type" value="Genomic_DNA"/>
</dbReference>
<keyword evidence="2 11" id="KW-0547">Nucleotide-binding</keyword>
<keyword evidence="10 11" id="KW-0234">DNA repair</keyword>
<dbReference type="RefSeq" id="WP_075859592.1">
    <property type="nucleotide sequence ID" value="NZ_BDJK01000030.1"/>
</dbReference>
<dbReference type="PROSITE" id="PS50162">
    <property type="entry name" value="RECA_2"/>
    <property type="match status" value="1"/>
</dbReference>
<proteinExistence type="inferred from homology"/>
<evidence type="ECO:0000256" key="5">
    <source>
        <dbReference type="ARBA" id="ARBA00022801"/>
    </source>
</evidence>
<dbReference type="Pfam" id="PF18073">
    <property type="entry name" value="Zn_ribbon_LapB"/>
    <property type="match status" value="1"/>
</dbReference>
<dbReference type="STRING" id="870242.cpu_16520"/>
<dbReference type="Gene3D" id="3.30.230.10">
    <property type="match status" value="1"/>
</dbReference>
<evidence type="ECO:0000256" key="2">
    <source>
        <dbReference type="ARBA" id="ARBA00022741"/>
    </source>
</evidence>
<dbReference type="NCBIfam" id="TIGR00416">
    <property type="entry name" value="sms"/>
    <property type="match status" value="1"/>
</dbReference>
<dbReference type="Pfam" id="PF13541">
    <property type="entry name" value="ChlI"/>
    <property type="match status" value="1"/>
</dbReference>
<evidence type="ECO:0000256" key="13">
    <source>
        <dbReference type="RuleBase" id="RU003555"/>
    </source>
</evidence>
<keyword evidence="3 11" id="KW-0227">DNA damage</keyword>
<keyword evidence="4 13" id="KW-0863">Zinc-finger</keyword>
<keyword evidence="8 11" id="KW-0346">Stress response</keyword>
<reference evidence="16" key="1">
    <citation type="submission" date="2016-12" db="EMBL/GenBank/DDBJ databases">
        <title>Draft Genome Sequences od Carboxydothermus pertinax and islandicus, Hydrogenogenic Carboxydotrophic Bacteria.</title>
        <authorList>
            <person name="Fukuyama Y."/>
            <person name="Ohmae K."/>
            <person name="Yoneda Y."/>
            <person name="Yoshida T."/>
            <person name="Sako Y."/>
        </authorList>
    </citation>
    <scope>NUCLEOTIDE SEQUENCE [LARGE SCALE GENOMIC DNA]</scope>
    <source>
        <strain evidence="16">Ug1</strain>
    </source>
</reference>
<keyword evidence="9 11" id="KW-0238">DNA-binding</keyword>
<accession>A0A1L8CW53</accession>
<dbReference type="PRINTS" id="PR01874">
    <property type="entry name" value="DNAREPAIRADA"/>
</dbReference>
<name>A0A1L8CW53_9THEO</name>
<dbReference type="PANTHER" id="PTHR32472:SF10">
    <property type="entry name" value="DNA REPAIR PROTEIN RADA-LIKE PROTEIN"/>
    <property type="match status" value="1"/>
</dbReference>
<dbReference type="Pfam" id="PF13481">
    <property type="entry name" value="AAA_25"/>
    <property type="match status" value="1"/>
</dbReference>
<dbReference type="GO" id="GO:0003684">
    <property type="term" value="F:damaged DNA binding"/>
    <property type="evidence" value="ECO:0007669"/>
    <property type="project" value="InterPro"/>
</dbReference>
<comment type="similarity">
    <text evidence="11 13">Belongs to the RecA family. RadA subfamily.</text>
</comment>
<comment type="function">
    <text evidence="11">Plays a role in repairing double-strand DNA breaks, probably involving stabilizing or processing branched DNA or blocked replication forks.</text>
</comment>